<proteinExistence type="predicted"/>
<keyword evidence="2" id="KW-1185">Reference proteome</keyword>
<gene>
    <name evidence="1" type="ORF">TST_1256</name>
</gene>
<evidence type="ECO:0000313" key="2">
    <source>
        <dbReference type="Proteomes" id="UP000063234"/>
    </source>
</evidence>
<sequence length="261" mass="29847">MKKIIKLLTFLAVLFVIGYAAVTYFTNNLITTTDRFFTAIKNNDYNGANQYLSQNFKQSTPLSQLKQALPYSRFRNYETCSFSTKVVNIDGTGKLEGRIVFTDGSAIPIKISFVKEKQGWKIDHIYLPKSGLSQNKGEDYSNPTINQANYTILVKETMQKLGKAIATGYYNDFYSYTAPQFRQSVPLEKIESAFSRFQKVPINWETVGNLEPAIQSKQLQENGVLKLIGFFPSNPYKVGFDFEYFKNNDKWKVVGVFLKLE</sequence>
<dbReference type="EMBL" id="AP013035">
    <property type="protein sequence ID" value="BAT72043.1"/>
    <property type="molecule type" value="Genomic_DNA"/>
</dbReference>
<protein>
    <recommendedName>
        <fullName evidence="3">DUF4878 domain-containing protein</fullName>
    </recommendedName>
</protein>
<name>A0A0S3QUQ5_THET7</name>
<dbReference type="AlphaFoldDB" id="A0A0S3QUQ5"/>
<dbReference type="KEGG" id="ttk:TST_1256"/>
<evidence type="ECO:0000313" key="1">
    <source>
        <dbReference type="EMBL" id="BAT72043.1"/>
    </source>
</evidence>
<dbReference type="Proteomes" id="UP000063234">
    <property type="component" value="Chromosome"/>
</dbReference>
<dbReference type="RefSeq" id="WP_068550040.1">
    <property type="nucleotide sequence ID" value="NZ_AP013035.1"/>
</dbReference>
<accession>A0A0S3QUQ5</accession>
<organism evidence="1 2">
    <name type="scientific">Thermosulfidibacter takaii (strain DSM 17441 / JCM 13301 / NBRC 103674 / ABI70S6)</name>
    <dbReference type="NCBI Taxonomy" id="1298851"/>
    <lineage>
        <taxon>Bacteria</taxon>
        <taxon>Pseudomonadati</taxon>
        <taxon>Thermosulfidibacterota</taxon>
        <taxon>Thermosulfidibacteria</taxon>
        <taxon>Thermosulfidibacterales</taxon>
        <taxon>Thermosulfidibacteraceae</taxon>
    </lineage>
</organism>
<dbReference type="STRING" id="1298851.TST_1256"/>
<reference evidence="2" key="1">
    <citation type="journal article" date="2018" name="Science">
        <title>A primordial and reversible TCA cycle in a facultatively chemolithoautotrophic thermophile.</title>
        <authorList>
            <person name="Nunoura T."/>
            <person name="Chikaraishi Y."/>
            <person name="Izaki R."/>
            <person name="Suwa T."/>
            <person name="Sato T."/>
            <person name="Harada T."/>
            <person name="Mori K."/>
            <person name="Kato Y."/>
            <person name="Miyazaki M."/>
            <person name="Shimamura S."/>
            <person name="Yanagawa K."/>
            <person name="Shuto A."/>
            <person name="Ohkouchi N."/>
            <person name="Fujita N."/>
            <person name="Takaki Y."/>
            <person name="Atomi H."/>
            <person name="Takai K."/>
        </authorList>
    </citation>
    <scope>NUCLEOTIDE SEQUENCE [LARGE SCALE GENOMIC DNA]</scope>
    <source>
        <strain evidence="2">DSM 17441 / JCM 13301 / NBRC 103674 / ABI70S6</strain>
    </source>
</reference>
<dbReference type="OrthoDB" id="505222at2"/>
<evidence type="ECO:0008006" key="3">
    <source>
        <dbReference type="Google" id="ProtNLM"/>
    </source>
</evidence>